<dbReference type="Proteomes" id="UP001151760">
    <property type="component" value="Unassembled WGS sequence"/>
</dbReference>
<keyword evidence="2" id="KW-1133">Transmembrane helix</keyword>
<feature type="compositionally biased region" description="Basic and acidic residues" evidence="1">
    <location>
        <begin position="391"/>
        <end position="412"/>
    </location>
</feature>
<feature type="region of interest" description="Disordered" evidence="1">
    <location>
        <begin position="353"/>
        <end position="430"/>
    </location>
</feature>
<keyword evidence="2" id="KW-0472">Membrane</keyword>
<evidence type="ECO:0000313" key="4">
    <source>
        <dbReference type="Proteomes" id="UP001151760"/>
    </source>
</evidence>
<dbReference type="EMBL" id="BQNB010014089">
    <property type="protein sequence ID" value="GJT23851.1"/>
    <property type="molecule type" value="Genomic_DNA"/>
</dbReference>
<feature type="region of interest" description="Disordered" evidence="1">
    <location>
        <begin position="1"/>
        <end position="48"/>
    </location>
</feature>
<evidence type="ECO:0000256" key="2">
    <source>
        <dbReference type="SAM" id="Phobius"/>
    </source>
</evidence>
<protein>
    <submittedName>
        <fullName evidence="3">Uncharacterized protein</fullName>
    </submittedName>
</protein>
<comment type="caution">
    <text evidence="3">The sequence shown here is derived from an EMBL/GenBank/DDBJ whole genome shotgun (WGS) entry which is preliminary data.</text>
</comment>
<gene>
    <name evidence="3" type="ORF">Tco_0893788</name>
</gene>
<organism evidence="3 4">
    <name type="scientific">Tanacetum coccineum</name>
    <dbReference type="NCBI Taxonomy" id="301880"/>
    <lineage>
        <taxon>Eukaryota</taxon>
        <taxon>Viridiplantae</taxon>
        <taxon>Streptophyta</taxon>
        <taxon>Embryophyta</taxon>
        <taxon>Tracheophyta</taxon>
        <taxon>Spermatophyta</taxon>
        <taxon>Magnoliopsida</taxon>
        <taxon>eudicotyledons</taxon>
        <taxon>Gunneridae</taxon>
        <taxon>Pentapetalae</taxon>
        <taxon>asterids</taxon>
        <taxon>campanulids</taxon>
        <taxon>Asterales</taxon>
        <taxon>Asteraceae</taxon>
        <taxon>Asteroideae</taxon>
        <taxon>Anthemideae</taxon>
        <taxon>Anthemidinae</taxon>
        <taxon>Tanacetum</taxon>
    </lineage>
</organism>
<evidence type="ECO:0000313" key="3">
    <source>
        <dbReference type="EMBL" id="GJT23851.1"/>
    </source>
</evidence>
<keyword evidence="4" id="KW-1185">Reference proteome</keyword>
<proteinExistence type="predicted"/>
<sequence>MGEPETIEQKKKEDEELTNAAKPDAEKSAQEEGDVETSASSSSQVKESTVFPIPSSSVSVSSGFDTQFFNSSSDISLTGILKDTTKADFSSLMDITIQQETPQIQSPSVLKVPMTVIPKTTNLPLIQEILSDIPVSTAVSSPQVTLIISPVQQTTIPIPTPLITTDAPTITTAVPESDALMCCYVGLDSVQYGVSNGFDTAYQGFLGVGITFDIFQNIHILYLQYGILVFSGYGVLIIFPLWSLVSAGTDTDVFQKELKKHTTDLIQKYSVQQTPQIKKEQAEMQKMPKFTIKSTNKAALEECDLKSALYQIMHANKSFNRNPGNYKLYRALLEALIEDESAIDKGVADTIKDHKRKHDGDEDDDDEDPLAGPNQVEEPIAEVVMDDTGEDVVRDADQSQDSSKPKKDKTPEWFKQPPRPPTPDLKWNKR</sequence>
<keyword evidence="2" id="KW-0812">Transmembrane</keyword>
<reference evidence="3" key="2">
    <citation type="submission" date="2022-01" db="EMBL/GenBank/DDBJ databases">
        <authorList>
            <person name="Yamashiro T."/>
            <person name="Shiraishi A."/>
            <person name="Satake H."/>
            <person name="Nakayama K."/>
        </authorList>
    </citation>
    <scope>NUCLEOTIDE SEQUENCE</scope>
</reference>
<name>A0ABQ5CD41_9ASTR</name>
<feature type="transmembrane region" description="Helical" evidence="2">
    <location>
        <begin position="220"/>
        <end position="242"/>
    </location>
</feature>
<accession>A0ABQ5CD41</accession>
<reference evidence="3" key="1">
    <citation type="journal article" date="2022" name="Int. J. Mol. Sci.">
        <title>Draft Genome of Tanacetum Coccineum: Genomic Comparison of Closely Related Tanacetum-Family Plants.</title>
        <authorList>
            <person name="Yamashiro T."/>
            <person name="Shiraishi A."/>
            <person name="Nakayama K."/>
            <person name="Satake H."/>
        </authorList>
    </citation>
    <scope>NUCLEOTIDE SEQUENCE</scope>
</reference>
<evidence type="ECO:0000256" key="1">
    <source>
        <dbReference type="SAM" id="MobiDB-lite"/>
    </source>
</evidence>
<feature type="compositionally biased region" description="Polar residues" evidence="1">
    <location>
        <begin position="37"/>
        <end position="47"/>
    </location>
</feature>